<evidence type="ECO:0000313" key="6">
    <source>
        <dbReference type="Proteomes" id="UP001596250"/>
    </source>
</evidence>
<dbReference type="Pfam" id="PF00005">
    <property type="entry name" value="ABC_tran"/>
    <property type="match status" value="1"/>
</dbReference>
<evidence type="ECO:0000313" key="5">
    <source>
        <dbReference type="EMBL" id="MFC5988758.1"/>
    </source>
</evidence>
<dbReference type="SUPFAM" id="SSF52540">
    <property type="entry name" value="P-loop containing nucleoside triphosphate hydrolases"/>
    <property type="match status" value="1"/>
</dbReference>
<evidence type="ECO:0000256" key="1">
    <source>
        <dbReference type="ARBA" id="ARBA00022448"/>
    </source>
</evidence>
<dbReference type="SMART" id="SM00382">
    <property type="entry name" value="AAA"/>
    <property type="match status" value="1"/>
</dbReference>
<dbReference type="InterPro" id="IPR003593">
    <property type="entry name" value="AAA+_ATPase"/>
</dbReference>
<protein>
    <submittedName>
        <fullName evidence="5">ABC transporter ATP-binding protein</fullName>
    </submittedName>
</protein>
<dbReference type="GO" id="GO:0005524">
    <property type="term" value="F:ATP binding"/>
    <property type="evidence" value="ECO:0007669"/>
    <property type="project" value="UniProtKB-KW"/>
</dbReference>
<keyword evidence="2" id="KW-0547">Nucleotide-binding</keyword>
<feature type="domain" description="ABC transporter" evidence="4">
    <location>
        <begin position="5"/>
        <end position="236"/>
    </location>
</feature>
<gene>
    <name evidence="5" type="ORF">ACFPXP_20330</name>
</gene>
<name>A0ABW1IUE6_9BACL</name>
<accession>A0ABW1IUE6</accession>
<organism evidence="5 6">
    <name type="scientific">Marinicrinis lubricantis</name>
    <dbReference type="NCBI Taxonomy" id="2086470"/>
    <lineage>
        <taxon>Bacteria</taxon>
        <taxon>Bacillati</taxon>
        <taxon>Bacillota</taxon>
        <taxon>Bacilli</taxon>
        <taxon>Bacillales</taxon>
        <taxon>Paenibacillaceae</taxon>
    </lineage>
</organism>
<evidence type="ECO:0000256" key="2">
    <source>
        <dbReference type="ARBA" id="ARBA00022741"/>
    </source>
</evidence>
<dbReference type="PANTHER" id="PTHR42939:SF5">
    <property type="entry name" value="ABC-TYPE TRANSPORTER ATP-BINDING PROTEIN ECSA"/>
    <property type="match status" value="1"/>
</dbReference>
<dbReference type="PROSITE" id="PS50893">
    <property type="entry name" value="ABC_TRANSPORTER_2"/>
    <property type="match status" value="1"/>
</dbReference>
<keyword evidence="1" id="KW-0813">Transport</keyword>
<evidence type="ECO:0000256" key="3">
    <source>
        <dbReference type="ARBA" id="ARBA00022840"/>
    </source>
</evidence>
<sequence>MKPVLHIDRLIGGYSMNKPVLHEISMKIYPGEMVGLIGLNGAGKSTTIKHILGLMKPHKGTVQLNGLSLQEDPQAYRSVYGYVPESPIVYEEMTVKEHLEMTALSRGMTQQTMNERLGPLMERFRMTKHEKQLSAHLSKGMKQKLMIMNAFLAEPELYIIDEPFLGLDPLAIRSLLNLMVDAKESGSAILMSSHILSTIEQYCNRFLILHQGHLVAQGTLEELREKSGLKDAGLERLFEYFVLDGIEQ</sequence>
<keyword evidence="6" id="KW-1185">Reference proteome</keyword>
<dbReference type="CDD" id="cd03230">
    <property type="entry name" value="ABC_DR_subfamily_A"/>
    <property type="match status" value="1"/>
</dbReference>
<keyword evidence="3 5" id="KW-0067">ATP-binding</keyword>
<dbReference type="InterPro" id="IPR051782">
    <property type="entry name" value="ABC_Transporter_VariousFunc"/>
</dbReference>
<dbReference type="PANTHER" id="PTHR42939">
    <property type="entry name" value="ABC TRANSPORTER ATP-BINDING PROTEIN ALBC-RELATED"/>
    <property type="match status" value="1"/>
</dbReference>
<dbReference type="Proteomes" id="UP001596250">
    <property type="component" value="Unassembled WGS sequence"/>
</dbReference>
<reference evidence="6" key="1">
    <citation type="journal article" date="2019" name="Int. J. Syst. Evol. Microbiol.">
        <title>The Global Catalogue of Microorganisms (GCM) 10K type strain sequencing project: providing services to taxonomists for standard genome sequencing and annotation.</title>
        <authorList>
            <consortium name="The Broad Institute Genomics Platform"/>
            <consortium name="The Broad Institute Genome Sequencing Center for Infectious Disease"/>
            <person name="Wu L."/>
            <person name="Ma J."/>
        </authorList>
    </citation>
    <scope>NUCLEOTIDE SEQUENCE [LARGE SCALE GENOMIC DNA]</scope>
    <source>
        <strain evidence="6">CCM 8749</strain>
    </source>
</reference>
<dbReference type="Gene3D" id="3.40.50.300">
    <property type="entry name" value="P-loop containing nucleotide triphosphate hydrolases"/>
    <property type="match status" value="1"/>
</dbReference>
<comment type="caution">
    <text evidence="5">The sequence shown here is derived from an EMBL/GenBank/DDBJ whole genome shotgun (WGS) entry which is preliminary data.</text>
</comment>
<dbReference type="InterPro" id="IPR003439">
    <property type="entry name" value="ABC_transporter-like_ATP-bd"/>
</dbReference>
<dbReference type="RefSeq" id="WP_379896242.1">
    <property type="nucleotide sequence ID" value="NZ_CBCSCT010000006.1"/>
</dbReference>
<dbReference type="EMBL" id="JBHSQV010000184">
    <property type="protein sequence ID" value="MFC5988758.1"/>
    <property type="molecule type" value="Genomic_DNA"/>
</dbReference>
<dbReference type="InterPro" id="IPR027417">
    <property type="entry name" value="P-loop_NTPase"/>
</dbReference>
<evidence type="ECO:0000259" key="4">
    <source>
        <dbReference type="PROSITE" id="PS50893"/>
    </source>
</evidence>
<proteinExistence type="predicted"/>